<name>A0AAD7JKH1_9AGAR</name>
<organism evidence="3 4">
    <name type="scientific">Mycena metata</name>
    <dbReference type="NCBI Taxonomy" id="1033252"/>
    <lineage>
        <taxon>Eukaryota</taxon>
        <taxon>Fungi</taxon>
        <taxon>Dikarya</taxon>
        <taxon>Basidiomycota</taxon>
        <taxon>Agaricomycotina</taxon>
        <taxon>Agaricomycetes</taxon>
        <taxon>Agaricomycetidae</taxon>
        <taxon>Agaricales</taxon>
        <taxon>Marasmiineae</taxon>
        <taxon>Mycenaceae</taxon>
        <taxon>Mycena</taxon>
    </lineage>
</organism>
<keyword evidence="1" id="KW-0175">Coiled coil</keyword>
<feature type="coiled-coil region" evidence="1">
    <location>
        <begin position="155"/>
        <end position="182"/>
    </location>
</feature>
<feature type="region of interest" description="Disordered" evidence="2">
    <location>
        <begin position="85"/>
        <end position="108"/>
    </location>
</feature>
<keyword evidence="4" id="KW-1185">Reference proteome</keyword>
<protein>
    <submittedName>
        <fullName evidence="3">Uncharacterized protein</fullName>
    </submittedName>
</protein>
<sequence length="501" mass="55401">MASQDNPVSYSCFEIHSLSLTLERSTPVGSGRDPILCRRKDLHPTATTRFRYPPTLLSGKTIQLIGGQPEVFHNPNTYYTDASRHSPGFASASSQQSGGYSSGSYVGTNTGPTFDPAVTAGSHTTPVQSGAHNQDQDLIGQEWMIMTQQISANVQEQMAETLRVINQRIQELEELKRTEQADSKVKKGRCPQPITRLVKRTMLDLLGMDDPKGPVPGPLGPGEPPRVNASGTELHNPLWEGNADGTQPLVVATVAVIWANETTSRTLPEKLGALDADLKALIKSATIQHWSSKKKTYSGQTTESGSRKILKKRIYNRTYARYSRKVARRRNQVPAFKTKFGAENCVGLEGLLHTPWVSDDGSEPENADPVRWNTRRMSTGDKRACEHLHPDWRSAQLDRIYATLDTLDRRHKPASNLFVSGPSRSRGSAKIERFRGFPENSLKGQPRGSRVPYLSCVNAVWAEKEGYECVEDPADFTIFDLAISDADIDEEDLALLADDES</sequence>
<evidence type="ECO:0000313" key="4">
    <source>
        <dbReference type="Proteomes" id="UP001215598"/>
    </source>
</evidence>
<accession>A0AAD7JKH1</accession>
<dbReference type="AlphaFoldDB" id="A0AAD7JKH1"/>
<feature type="compositionally biased region" description="Low complexity" evidence="2">
    <location>
        <begin position="90"/>
        <end position="105"/>
    </location>
</feature>
<comment type="caution">
    <text evidence="3">The sequence shown here is derived from an EMBL/GenBank/DDBJ whole genome shotgun (WGS) entry which is preliminary data.</text>
</comment>
<reference evidence="3" key="1">
    <citation type="submission" date="2023-03" db="EMBL/GenBank/DDBJ databases">
        <title>Massive genome expansion in bonnet fungi (Mycena s.s.) driven by repeated elements and novel gene families across ecological guilds.</title>
        <authorList>
            <consortium name="Lawrence Berkeley National Laboratory"/>
            <person name="Harder C.B."/>
            <person name="Miyauchi S."/>
            <person name="Viragh M."/>
            <person name="Kuo A."/>
            <person name="Thoen E."/>
            <person name="Andreopoulos B."/>
            <person name="Lu D."/>
            <person name="Skrede I."/>
            <person name="Drula E."/>
            <person name="Henrissat B."/>
            <person name="Morin E."/>
            <person name="Kohler A."/>
            <person name="Barry K."/>
            <person name="LaButti K."/>
            <person name="Morin E."/>
            <person name="Salamov A."/>
            <person name="Lipzen A."/>
            <person name="Mereny Z."/>
            <person name="Hegedus B."/>
            <person name="Baldrian P."/>
            <person name="Stursova M."/>
            <person name="Weitz H."/>
            <person name="Taylor A."/>
            <person name="Grigoriev I.V."/>
            <person name="Nagy L.G."/>
            <person name="Martin F."/>
            <person name="Kauserud H."/>
        </authorList>
    </citation>
    <scope>NUCLEOTIDE SEQUENCE</scope>
    <source>
        <strain evidence="3">CBHHK182m</strain>
    </source>
</reference>
<proteinExistence type="predicted"/>
<evidence type="ECO:0000256" key="1">
    <source>
        <dbReference type="SAM" id="Coils"/>
    </source>
</evidence>
<dbReference type="EMBL" id="JARKIB010000026">
    <property type="protein sequence ID" value="KAJ7765212.1"/>
    <property type="molecule type" value="Genomic_DNA"/>
</dbReference>
<evidence type="ECO:0000313" key="3">
    <source>
        <dbReference type="EMBL" id="KAJ7765212.1"/>
    </source>
</evidence>
<gene>
    <name evidence="3" type="ORF">B0H16DRAFT_1687403</name>
</gene>
<dbReference type="Proteomes" id="UP001215598">
    <property type="component" value="Unassembled WGS sequence"/>
</dbReference>
<evidence type="ECO:0000256" key="2">
    <source>
        <dbReference type="SAM" id="MobiDB-lite"/>
    </source>
</evidence>